<gene>
    <name evidence="1" type="ordered locus">mll6698</name>
</gene>
<dbReference type="SUPFAM" id="SSF52091">
    <property type="entry name" value="SpoIIaa-like"/>
    <property type="match status" value="1"/>
</dbReference>
<evidence type="ECO:0000313" key="1">
    <source>
        <dbReference type="EMBL" id="BAB52941.1"/>
    </source>
</evidence>
<dbReference type="eggNOG" id="COG5439">
    <property type="taxonomic scope" value="Bacteria"/>
</dbReference>
<protein>
    <submittedName>
        <fullName evidence="1">Mll6698 protein</fullName>
    </submittedName>
</protein>
<dbReference type="EMBL" id="BA000012">
    <property type="protein sequence ID" value="BAB52941.1"/>
    <property type="molecule type" value="Genomic_DNA"/>
</dbReference>
<evidence type="ECO:0000313" key="2">
    <source>
        <dbReference type="Proteomes" id="UP000000552"/>
    </source>
</evidence>
<dbReference type="Proteomes" id="UP000000552">
    <property type="component" value="Chromosome"/>
</dbReference>
<dbReference type="HOGENOM" id="CLU_136789_0_0_5"/>
<dbReference type="NCBIfam" id="NF047705">
    <property type="entry name" value="slr1659_superfam"/>
    <property type="match status" value="1"/>
</dbReference>
<reference evidence="1 2" key="1">
    <citation type="journal article" date="2000" name="DNA Res.">
        <title>Complete genome structure of the nitrogen-fixing symbiotic bacterium Mesorhizobium loti.</title>
        <authorList>
            <person name="Kaneko T."/>
            <person name="Nakamura Y."/>
            <person name="Sato S."/>
            <person name="Asamizu E."/>
            <person name="Kato T."/>
            <person name="Sasamoto S."/>
            <person name="Watanabe A."/>
            <person name="Idesawa K."/>
            <person name="Ishikawa A."/>
            <person name="Kawashima K."/>
            <person name="Kimura T."/>
            <person name="Kishida Y."/>
            <person name="Kiyokawa C."/>
            <person name="Kohara M."/>
            <person name="Matsumoto M."/>
            <person name="Matsuno A."/>
            <person name="Mochizuki Y."/>
            <person name="Nakayama S."/>
            <person name="Nakazaki N."/>
            <person name="Shimpo S."/>
            <person name="Sugimoto M."/>
            <person name="Takeuchi C."/>
            <person name="Yamada M."/>
            <person name="Tabata S."/>
        </authorList>
    </citation>
    <scope>NUCLEOTIDE SEQUENCE [LARGE SCALE GENOMIC DNA]</scope>
    <source>
        <strain evidence="2">LMG 29417 / CECT 9101 / MAFF 303099</strain>
    </source>
</reference>
<name>Q988K6_RHILO</name>
<sequence>MRRSQAMEIKTDDYRVWIEGSDIFFDGVMRLASSEAGAPIMALATSALASNPSSMTLNLKDLHFLNSSGINLLAKFTIEVRKHPDVRFVVRGTPDIPWQSKSLPNLKKLHPALVLLMD</sequence>
<dbReference type="AlphaFoldDB" id="Q988K6"/>
<accession>Q988K6</accession>
<dbReference type="KEGG" id="mlo:mll6698"/>
<proteinExistence type="predicted"/>
<dbReference type="DNASU" id="1229810"/>
<dbReference type="InterPro" id="IPR036513">
    <property type="entry name" value="STAS_dom_sf"/>
</dbReference>
<organism evidence="1 2">
    <name type="scientific">Mesorhizobium japonicum (strain LMG 29417 / CECT 9101 / MAFF 303099)</name>
    <name type="common">Mesorhizobium loti (strain MAFF 303099)</name>
    <dbReference type="NCBI Taxonomy" id="266835"/>
    <lineage>
        <taxon>Bacteria</taxon>
        <taxon>Pseudomonadati</taxon>
        <taxon>Pseudomonadota</taxon>
        <taxon>Alphaproteobacteria</taxon>
        <taxon>Hyphomicrobiales</taxon>
        <taxon>Phyllobacteriaceae</taxon>
        <taxon>Mesorhizobium</taxon>
    </lineage>
</organism>